<accession>A0ABP0KQG8</accession>
<name>A0ABP0KQG8_9DINO</name>
<sequence>MPLYGAGRPRPHWGAVEPYPAFALARPRPRPNLGLDREQYLLEGCEKPLPAGIELPLKQPALRLCKGGLPGPVRGCDDFAAKQAVAVLAEVSADVVRSGVARSFWVKPGCRAKSWEEEQWQALARTWVGYLQPLLNSSPFFQDLGELAEGCLIRVLRTKAAGTLRRHLPGFKLWVDFIHGTDLETPFARADLLAKHRSAIAPWRSLKFAAALLGWDRLLATLANPVVVACSGDAAESKERKEAVPLPLYAVARMEAAVLAALASGPQLDPPTLMCVVFLVMLWGALRFSDAQRVAVPEMDFEQGIARCRCWKTKSSKASMPWGCLTVGIYDDWTAAVKLLREKLGEVDFLIPGPFGGRASFAYTQAQLRRLLVCVAKVPEHAVSIYTLHSLKVTGLCCGLQLDIDGRCRRLWGHHRAREAGEAMVQKYGRDDVLPALRAQLVVARAIRGGWCPLTPQARGARQPCPEEALAPAPSALRGAPLGLDICASGTSDTESESDENESEAESSVSSVCGQQTHVCKRTLPR</sequence>
<dbReference type="Proteomes" id="UP001642464">
    <property type="component" value="Unassembled WGS sequence"/>
</dbReference>
<organism evidence="2 3">
    <name type="scientific">Durusdinium trenchii</name>
    <dbReference type="NCBI Taxonomy" id="1381693"/>
    <lineage>
        <taxon>Eukaryota</taxon>
        <taxon>Sar</taxon>
        <taxon>Alveolata</taxon>
        <taxon>Dinophyceae</taxon>
        <taxon>Suessiales</taxon>
        <taxon>Symbiodiniaceae</taxon>
        <taxon>Durusdinium</taxon>
    </lineage>
</organism>
<reference evidence="2 3" key="1">
    <citation type="submission" date="2024-02" db="EMBL/GenBank/DDBJ databases">
        <authorList>
            <person name="Chen Y."/>
            <person name="Shah S."/>
            <person name="Dougan E. K."/>
            <person name="Thang M."/>
            <person name="Chan C."/>
        </authorList>
    </citation>
    <scope>NUCLEOTIDE SEQUENCE [LARGE SCALE GENOMIC DNA]</scope>
</reference>
<keyword evidence="3" id="KW-1185">Reference proteome</keyword>
<evidence type="ECO:0000313" key="3">
    <source>
        <dbReference type="Proteomes" id="UP001642464"/>
    </source>
</evidence>
<comment type="caution">
    <text evidence="2">The sequence shown here is derived from an EMBL/GenBank/DDBJ whole genome shotgun (WGS) entry which is preliminary data.</text>
</comment>
<protein>
    <submittedName>
        <fullName evidence="2">Protein FAM135A</fullName>
    </submittedName>
</protein>
<dbReference type="EMBL" id="CAXAMM010012547">
    <property type="protein sequence ID" value="CAK9029129.1"/>
    <property type="molecule type" value="Genomic_DNA"/>
</dbReference>
<proteinExistence type="predicted"/>
<feature type="region of interest" description="Disordered" evidence="1">
    <location>
        <begin position="488"/>
        <end position="526"/>
    </location>
</feature>
<gene>
    <name evidence="2" type="ORF">SCF082_LOCUS18653</name>
</gene>
<dbReference type="SUPFAM" id="SSF56349">
    <property type="entry name" value="DNA breaking-rejoining enzymes"/>
    <property type="match status" value="1"/>
</dbReference>
<feature type="compositionally biased region" description="Acidic residues" evidence="1">
    <location>
        <begin position="494"/>
        <end position="505"/>
    </location>
</feature>
<evidence type="ECO:0000256" key="1">
    <source>
        <dbReference type="SAM" id="MobiDB-lite"/>
    </source>
</evidence>
<dbReference type="InterPro" id="IPR011010">
    <property type="entry name" value="DNA_brk_join_enz"/>
</dbReference>
<evidence type="ECO:0000313" key="2">
    <source>
        <dbReference type="EMBL" id="CAK9029129.1"/>
    </source>
</evidence>